<dbReference type="GO" id="GO:0005829">
    <property type="term" value="C:cytosol"/>
    <property type="evidence" value="ECO:0007669"/>
    <property type="project" value="TreeGrafter"/>
</dbReference>
<dbReference type="InterPro" id="IPR027417">
    <property type="entry name" value="P-loop_NTPase"/>
</dbReference>
<evidence type="ECO:0000313" key="1">
    <source>
        <dbReference type="EMBL" id="EUA56728.1"/>
    </source>
</evidence>
<dbReference type="GO" id="GO:0005524">
    <property type="term" value="F:ATP binding"/>
    <property type="evidence" value="ECO:0007669"/>
    <property type="project" value="TreeGrafter"/>
</dbReference>
<dbReference type="SUPFAM" id="SSF52540">
    <property type="entry name" value="P-loop containing nucleoside triphosphate hydrolases"/>
    <property type="match status" value="1"/>
</dbReference>
<name>X8CMQ1_MYCXE</name>
<sequence length="145" mass="16199">MERGTEFAGTAQAGRIESAAARHQESVSGTLRISDMVAPRKIPPGSGWRKFVYNASFHTINLGESPAERHYRELQERIRRHIRKQYVIGVISGKGGVGKTTMTACIGAVFRNADRRTWWPLTRRLDSEHSPVASTKTHQATTPPF</sequence>
<proteinExistence type="predicted"/>
<gene>
    <name evidence="1" type="ORF">I553_8782</name>
</gene>
<dbReference type="Gene3D" id="3.40.50.300">
    <property type="entry name" value="P-loop containing nucleotide triphosphate hydrolases"/>
    <property type="match status" value="1"/>
</dbReference>
<dbReference type="PANTHER" id="PTHR43384:SF14">
    <property type="entry name" value="ESX-1 SECRETION-ASSOCIATED PROTEIN ESPI"/>
    <property type="match status" value="1"/>
</dbReference>
<dbReference type="GO" id="GO:0016887">
    <property type="term" value="F:ATP hydrolysis activity"/>
    <property type="evidence" value="ECO:0007669"/>
    <property type="project" value="TreeGrafter"/>
</dbReference>
<organism evidence="1">
    <name type="scientific">Mycobacterium xenopi 4042</name>
    <dbReference type="NCBI Taxonomy" id="1299334"/>
    <lineage>
        <taxon>Bacteria</taxon>
        <taxon>Bacillati</taxon>
        <taxon>Actinomycetota</taxon>
        <taxon>Actinomycetes</taxon>
        <taxon>Mycobacteriales</taxon>
        <taxon>Mycobacteriaceae</taxon>
        <taxon>Mycobacterium</taxon>
    </lineage>
</organism>
<dbReference type="AlphaFoldDB" id="X8CMQ1"/>
<dbReference type="InterPro" id="IPR050625">
    <property type="entry name" value="ParA/MinD_ATPase"/>
</dbReference>
<dbReference type="GO" id="GO:0051782">
    <property type="term" value="P:negative regulation of cell division"/>
    <property type="evidence" value="ECO:0007669"/>
    <property type="project" value="TreeGrafter"/>
</dbReference>
<dbReference type="EMBL" id="JAOB01000029">
    <property type="protein sequence ID" value="EUA56728.1"/>
    <property type="molecule type" value="Genomic_DNA"/>
</dbReference>
<dbReference type="PANTHER" id="PTHR43384">
    <property type="entry name" value="SEPTUM SITE-DETERMINING PROTEIN MIND HOMOLOG, CHLOROPLASTIC-RELATED"/>
    <property type="match status" value="1"/>
</dbReference>
<comment type="caution">
    <text evidence="1">The sequence shown here is derived from an EMBL/GenBank/DDBJ whole genome shotgun (WGS) entry which is preliminary data.</text>
</comment>
<dbReference type="GO" id="GO:0009898">
    <property type="term" value="C:cytoplasmic side of plasma membrane"/>
    <property type="evidence" value="ECO:0007669"/>
    <property type="project" value="TreeGrafter"/>
</dbReference>
<reference evidence="1" key="1">
    <citation type="submission" date="2014-01" db="EMBL/GenBank/DDBJ databases">
        <authorList>
            <person name="Brown-Elliot B."/>
            <person name="Wallace R."/>
            <person name="Lenaerts A."/>
            <person name="Ordway D."/>
            <person name="DeGroote M.A."/>
            <person name="Parker T."/>
            <person name="Sizemore C."/>
            <person name="Tallon L.J."/>
            <person name="Sadzewicz L.K."/>
            <person name="Sengamalay N."/>
            <person name="Fraser C.M."/>
            <person name="Hine E."/>
            <person name="Shefchek K.A."/>
            <person name="Das S.P."/>
            <person name="Tettelin H."/>
        </authorList>
    </citation>
    <scope>NUCLEOTIDE SEQUENCE [LARGE SCALE GENOMIC DNA]</scope>
    <source>
        <strain evidence="1">4042</strain>
    </source>
</reference>
<dbReference type="PATRIC" id="fig|1299334.3.peg.2871"/>
<accession>X8CMQ1</accession>
<protein>
    <submittedName>
        <fullName evidence="1">CobQ/CobB/MinD/ParA nucleotide binding domain protein</fullName>
    </submittedName>
</protein>